<keyword evidence="10" id="KW-1185">Reference proteome</keyword>
<dbReference type="GO" id="GO:0032979">
    <property type="term" value="P:protein insertion into mitochondrial inner membrane from matrix"/>
    <property type="evidence" value="ECO:0007669"/>
    <property type="project" value="TreeGrafter"/>
</dbReference>
<dbReference type="eggNOG" id="KOG1239">
    <property type="taxonomic scope" value="Eukaryota"/>
</dbReference>
<evidence type="ECO:0000256" key="7">
    <source>
        <dbReference type="SAM" id="Phobius"/>
    </source>
</evidence>
<dbReference type="Pfam" id="PF02096">
    <property type="entry name" value="60KD_IMP"/>
    <property type="match status" value="1"/>
</dbReference>
<dbReference type="GO" id="GO:0033617">
    <property type="term" value="P:mitochondrial respiratory chain complex IV assembly"/>
    <property type="evidence" value="ECO:0007669"/>
    <property type="project" value="TreeGrafter"/>
</dbReference>
<evidence type="ECO:0000256" key="1">
    <source>
        <dbReference type="ARBA" id="ARBA00004141"/>
    </source>
</evidence>
<evidence type="ECO:0000256" key="6">
    <source>
        <dbReference type="RuleBase" id="RU003945"/>
    </source>
</evidence>
<dbReference type="InterPro" id="IPR028055">
    <property type="entry name" value="YidC/Oxa/ALB_C"/>
</dbReference>
<protein>
    <submittedName>
        <fullName evidence="9">Inner membrane protein oxaA</fullName>
    </submittedName>
</protein>
<keyword evidence="4 7" id="KW-1133">Transmembrane helix</keyword>
<evidence type="ECO:0000256" key="5">
    <source>
        <dbReference type="ARBA" id="ARBA00023136"/>
    </source>
</evidence>
<comment type="caution">
    <text evidence="9">The sequence shown here is derived from an EMBL/GenBank/DDBJ whole genome shotgun (WGS) entry which is preliminary data.</text>
</comment>
<name>K0KHW6_WICCF</name>
<accession>K0KHW6</accession>
<dbReference type="GO" id="GO:0005743">
    <property type="term" value="C:mitochondrial inner membrane"/>
    <property type="evidence" value="ECO:0007669"/>
    <property type="project" value="TreeGrafter"/>
</dbReference>
<dbReference type="AlphaFoldDB" id="K0KHW6"/>
<keyword evidence="3 6" id="KW-0812">Transmembrane</keyword>
<evidence type="ECO:0000259" key="8">
    <source>
        <dbReference type="Pfam" id="PF02096"/>
    </source>
</evidence>
<evidence type="ECO:0000256" key="2">
    <source>
        <dbReference type="ARBA" id="ARBA00009877"/>
    </source>
</evidence>
<dbReference type="PANTHER" id="PTHR12428">
    <property type="entry name" value="OXA1"/>
    <property type="match status" value="1"/>
</dbReference>
<keyword evidence="5 7" id="KW-0472">Membrane</keyword>
<reference evidence="9 10" key="1">
    <citation type="journal article" date="2012" name="Eukaryot. Cell">
        <title>Draft genome sequence of Wickerhamomyces ciferrii NRRL Y-1031 F-60-10.</title>
        <authorList>
            <person name="Schneider J."/>
            <person name="Andrea H."/>
            <person name="Blom J."/>
            <person name="Jaenicke S."/>
            <person name="Ruckert C."/>
            <person name="Schorsch C."/>
            <person name="Szczepanowski R."/>
            <person name="Farwick M."/>
            <person name="Goesmann A."/>
            <person name="Puhler A."/>
            <person name="Schaffer S."/>
            <person name="Tauch A."/>
            <person name="Kohler T."/>
            <person name="Brinkrolf K."/>
        </authorList>
    </citation>
    <scope>NUCLEOTIDE SEQUENCE [LARGE SCALE GENOMIC DNA]</scope>
    <source>
        <strain evidence="10">ATCC 14091 / BCRC 22168 / CBS 111 / JCM 3599 / NBRC 0793 / NRRL Y-1031 F-60-10</strain>
    </source>
</reference>
<dbReference type="InterPro" id="IPR001708">
    <property type="entry name" value="YidC/ALB3/OXA1/COX18"/>
</dbReference>
<evidence type="ECO:0000256" key="3">
    <source>
        <dbReference type="ARBA" id="ARBA00022692"/>
    </source>
</evidence>
<dbReference type="GO" id="GO:0032977">
    <property type="term" value="F:membrane insertase activity"/>
    <property type="evidence" value="ECO:0007669"/>
    <property type="project" value="InterPro"/>
</dbReference>
<proteinExistence type="inferred from homology"/>
<sequence>MFSRIITRPQIIRQNVISFKPPPIHVSKRTYISPVELVDLMTTSLQEFHQYTNLSWWLLIPLTTITFRTVWTLPLAILQRKRIQKQSQLKPILNATGPILRLKLAQNAQMAQQQLAKTGGLKSDSAAKGINVGAASLTSDQIMMLSVKEVSKRQKLLFKEHGCQSYKNFILPMFQIPLWILMSFTFRNLSGWTDITSKPLDPTLTTEGFGWINDLTIADPSGVMPILLGSLALMNIEWNSKTLELQNQSGSKKRSLRPTAFDALISVSRIGIVFLMAVCTQAPACMGLYWISSNAFSGVQNMVLDYYLPVRYIPENRLSYKKATNDSIPLFEKNLDN</sequence>
<organism evidence="9 10">
    <name type="scientific">Wickerhamomyces ciferrii (strain ATCC 14091 / BCRC 22168 / CBS 111 / JCM 3599 / NBRC 0793 / NRRL Y-1031 F-60-10)</name>
    <name type="common">Yeast</name>
    <name type="synonym">Pichia ciferrii</name>
    <dbReference type="NCBI Taxonomy" id="1206466"/>
    <lineage>
        <taxon>Eukaryota</taxon>
        <taxon>Fungi</taxon>
        <taxon>Dikarya</taxon>
        <taxon>Ascomycota</taxon>
        <taxon>Saccharomycotina</taxon>
        <taxon>Saccharomycetes</taxon>
        <taxon>Phaffomycetales</taxon>
        <taxon>Wickerhamomycetaceae</taxon>
        <taxon>Wickerhamomyces</taxon>
    </lineage>
</organism>
<dbReference type="EMBL" id="CAIF01000005">
    <property type="protein sequence ID" value="CCH40748.1"/>
    <property type="molecule type" value="Genomic_DNA"/>
</dbReference>
<comment type="similarity">
    <text evidence="2 6">Belongs to the OXA1/ALB3/YidC family.</text>
</comment>
<feature type="domain" description="Membrane insertase YidC/Oxa/ALB C-terminal" evidence="8">
    <location>
        <begin position="150"/>
        <end position="304"/>
    </location>
</feature>
<dbReference type="CDD" id="cd20069">
    <property type="entry name" value="5TM_Oxa1-like"/>
    <property type="match status" value="1"/>
</dbReference>
<dbReference type="Proteomes" id="UP000009328">
    <property type="component" value="Unassembled WGS sequence"/>
</dbReference>
<gene>
    <name evidence="9" type="ORF">BN7_282</name>
</gene>
<dbReference type="HOGENOM" id="CLU_029282_2_1_1"/>
<dbReference type="STRING" id="1206466.K0KHW6"/>
<dbReference type="InParanoid" id="K0KHW6"/>
<dbReference type="FunCoup" id="K0KHW6">
    <property type="interactions" value="71"/>
</dbReference>
<dbReference type="PANTHER" id="PTHR12428:SF65">
    <property type="entry name" value="CYTOCHROME C OXIDASE ASSEMBLY PROTEIN COX18, MITOCHONDRIAL"/>
    <property type="match status" value="1"/>
</dbReference>
<comment type="subcellular location">
    <subcellularLocation>
        <location evidence="1 6">Membrane</location>
        <topology evidence="1 6">Multi-pass membrane protein</topology>
    </subcellularLocation>
</comment>
<feature type="transmembrane region" description="Helical" evidence="7">
    <location>
        <begin position="54"/>
        <end position="78"/>
    </location>
</feature>
<evidence type="ECO:0000256" key="4">
    <source>
        <dbReference type="ARBA" id="ARBA00022989"/>
    </source>
</evidence>
<evidence type="ECO:0000313" key="10">
    <source>
        <dbReference type="Proteomes" id="UP000009328"/>
    </source>
</evidence>
<evidence type="ECO:0000313" key="9">
    <source>
        <dbReference type="EMBL" id="CCH40748.1"/>
    </source>
</evidence>